<evidence type="ECO:0000256" key="16">
    <source>
        <dbReference type="SAM" id="SignalP"/>
    </source>
</evidence>
<evidence type="ECO:0000256" key="7">
    <source>
        <dbReference type="ARBA" id="ARBA00022737"/>
    </source>
</evidence>
<dbReference type="Gene3D" id="2.60.40.10">
    <property type="entry name" value="Immunoglobulins"/>
    <property type="match status" value="2"/>
</dbReference>
<dbReference type="InterPro" id="IPR003961">
    <property type="entry name" value="FN3_dom"/>
</dbReference>
<keyword evidence="10 15" id="KW-0472">Membrane</keyword>
<comment type="subcellular location">
    <subcellularLocation>
        <location evidence="1">Membrane</location>
        <topology evidence="1">Single-pass type I membrane protein</topology>
    </subcellularLocation>
</comment>
<dbReference type="SMART" id="SM00060">
    <property type="entry name" value="FN3"/>
    <property type="match status" value="2"/>
</dbReference>
<dbReference type="InterPro" id="IPR036116">
    <property type="entry name" value="FN3_sf"/>
</dbReference>
<dbReference type="CDD" id="cd00063">
    <property type="entry name" value="FN3"/>
    <property type="match status" value="2"/>
</dbReference>
<evidence type="ECO:0000256" key="1">
    <source>
        <dbReference type="ARBA" id="ARBA00004479"/>
    </source>
</evidence>
<dbReference type="FunFam" id="2.60.40.10:FF:000358">
    <property type="entry name" value="Prolactin receptor"/>
    <property type="match status" value="1"/>
</dbReference>
<evidence type="ECO:0000256" key="12">
    <source>
        <dbReference type="ARBA" id="ARBA00023170"/>
    </source>
</evidence>
<dbReference type="PANTHER" id="PTHR23037">
    <property type="entry name" value="CYTOKINE RECEPTOR"/>
    <property type="match status" value="1"/>
</dbReference>
<dbReference type="Ensembl" id="ENSCVAT00000022118.1">
    <property type="protein sequence ID" value="ENSCVAP00000029268.1"/>
    <property type="gene ID" value="ENSCVAG00000016903.1"/>
</dbReference>
<keyword evidence="13" id="KW-0325">Glycoprotein</keyword>
<dbReference type="FunFam" id="2.60.40.10:FF:000287">
    <property type="entry name" value="Prolactin receptor"/>
    <property type="match status" value="1"/>
</dbReference>
<feature type="domain" description="Fibronectin type-III" evidence="17">
    <location>
        <begin position="130"/>
        <end position="229"/>
    </location>
</feature>
<dbReference type="CTD" id="407651"/>
<reference evidence="18" key="1">
    <citation type="submission" date="2025-08" db="UniProtKB">
        <authorList>
            <consortium name="Ensembl"/>
        </authorList>
    </citation>
    <scope>IDENTIFICATION</scope>
</reference>
<dbReference type="PROSITE" id="PS01352">
    <property type="entry name" value="HEMATOPO_REC_L_F1"/>
    <property type="match status" value="1"/>
</dbReference>
<dbReference type="GO" id="GO:0004896">
    <property type="term" value="F:cytokine receptor activity"/>
    <property type="evidence" value="ECO:0007669"/>
    <property type="project" value="InterPro"/>
</dbReference>
<comment type="similarity">
    <text evidence="2">Belongs to the type I cytokine receptor family. Type 1 subfamily.</text>
</comment>
<protein>
    <recommendedName>
        <fullName evidence="3">Prolactin receptor</fullName>
    </recommendedName>
</protein>
<evidence type="ECO:0000256" key="3">
    <source>
        <dbReference type="ARBA" id="ARBA00019818"/>
    </source>
</evidence>
<proteinExistence type="inferred from homology"/>
<evidence type="ECO:0000256" key="6">
    <source>
        <dbReference type="ARBA" id="ARBA00022729"/>
    </source>
</evidence>
<feature type="chain" id="PRO_5043747392" description="Prolactin receptor" evidence="16">
    <location>
        <begin position="24"/>
        <end position="642"/>
    </location>
</feature>
<dbReference type="InterPro" id="IPR003528">
    <property type="entry name" value="Long_hematopoietin_rcpt_CS"/>
</dbReference>
<dbReference type="PANTHER" id="PTHR23037:SF46">
    <property type="entry name" value="INTERLEUKIN 5 RECEPTOR SUBUNIT ALPHA"/>
    <property type="match status" value="1"/>
</dbReference>
<dbReference type="PROSITE" id="PS50853">
    <property type="entry name" value="FN3"/>
    <property type="match status" value="2"/>
</dbReference>
<dbReference type="InterPro" id="IPR013783">
    <property type="entry name" value="Ig-like_fold"/>
</dbReference>
<dbReference type="GeneID" id="107085830"/>
<evidence type="ECO:0000256" key="13">
    <source>
        <dbReference type="ARBA" id="ARBA00023180"/>
    </source>
</evidence>
<dbReference type="GO" id="GO:0046872">
    <property type="term" value="F:metal ion binding"/>
    <property type="evidence" value="ECO:0007669"/>
    <property type="project" value="UniProtKB-KW"/>
</dbReference>
<sequence length="642" mass="72239">MMRNVGGVIVLSLLLVFVQLAAGESFSPPGTPKNIICRSPEKETFTCWWEPGSDGGLPTTYALYYRKENSDTVYECPDYKTAGKNSCFFNKNDTSIWVTYNITVVATNALGRAFSDPVEIDVVYIVMPNPPEEVTVTVIEDTNWPFLRVSWEPPEKADTRSGWITLIYELRIKLENEDEWEVHPAGQQKVFNIFSLRPDSTYHVQVRCKPDHGFWSEWSGTTFVKVPDYFPRERSMWILIAVFAAFIILTFTFIWLSYMKIHNLKHYVLPPVPGPKIKGFDKKALKNGKFEDIFSSLVVSDFPPTTSNYEDFIVENLEVFVPEEQELIMEDSKDLQDDSIKSENSTCDNDSGRGSCDSHTLLIDKGGGDKEEALQSDQEGSQDERVPTSPEEVMEEDLLACCDEKNSPDISEKVKFTPSLISPLPRYNLMNQPNPPEIGKKHCLSDSLLNPDSLPSYFTQPPSTKNDFRSNPWECNFNHKQHPLHPQTTGKEHLQVQNEISWVHVDRTEASLGVQAPSVRSTEYVEVQRVSGGNMVLLHPVSAGQENSGTMSHQTEHYSRVKTVNNDSGLLLLQKESTGEEMGICLSEEEVESRATSNGYTASITPTSEKPMVGINSTLPILDDRMASGYVDTATMFGLPTY</sequence>
<keyword evidence="7" id="KW-0677">Repeat</keyword>
<evidence type="ECO:0000259" key="17">
    <source>
        <dbReference type="PROSITE" id="PS50853"/>
    </source>
</evidence>
<dbReference type="Pfam" id="PF00041">
    <property type="entry name" value="fn3"/>
    <property type="match status" value="1"/>
</dbReference>
<dbReference type="Pfam" id="PF09067">
    <property type="entry name" value="EpoR_lig-bind"/>
    <property type="match status" value="1"/>
</dbReference>
<dbReference type="AlphaFoldDB" id="A0A3Q2EA22"/>
<feature type="domain" description="Fibronectin type-III" evidence="17">
    <location>
        <begin position="28"/>
        <end position="129"/>
    </location>
</feature>
<evidence type="ECO:0000313" key="18">
    <source>
        <dbReference type="Ensembl" id="ENSCVAP00000029268.1"/>
    </source>
</evidence>
<evidence type="ECO:0000256" key="11">
    <source>
        <dbReference type="ARBA" id="ARBA00023157"/>
    </source>
</evidence>
<keyword evidence="9 15" id="KW-1133">Transmembrane helix</keyword>
<dbReference type="Proteomes" id="UP000265020">
    <property type="component" value="Unassembled WGS sequence"/>
</dbReference>
<evidence type="ECO:0000256" key="8">
    <source>
        <dbReference type="ARBA" id="ARBA00022833"/>
    </source>
</evidence>
<name>A0A3Q2EA22_CYPVA</name>
<dbReference type="OMA" id="KQHCLSD"/>
<evidence type="ECO:0000256" key="4">
    <source>
        <dbReference type="ARBA" id="ARBA00022692"/>
    </source>
</evidence>
<keyword evidence="6 16" id="KW-0732">Signal</keyword>
<keyword evidence="5" id="KW-0479">Metal-binding</keyword>
<reference evidence="18" key="2">
    <citation type="submission" date="2025-09" db="UniProtKB">
        <authorList>
            <consortium name="Ensembl"/>
        </authorList>
    </citation>
    <scope>IDENTIFICATION</scope>
</reference>
<dbReference type="GeneTree" id="ENSGT00940000154851"/>
<evidence type="ECO:0000313" key="19">
    <source>
        <dbReference type="Proteomes" id="UP000265020"/>
    </source>
</evidence>
<keyword evidence="11" id="KW-1015">Disulfide bond</keyword>
<keyword evidence="12" id="KW-0675">Receptor</keyword>
<keyword evidence="8" id="KW-0862">Zinc</keyword>
<dbReference type="OrthoDB" id="8858139at2759"/>
<accession>A0A3Q2EA22</accession>
<evidence type="ECO:0000256" key="9">
    <source>
        <dbReference type="ARBA" id="ARBA00022989"/>
    </source>
</evidence>
<evidence type="ECO:0000256" key="14">
    <source>
        <dbReference type="SAM" id="MobiDB-lite"/>
    </source>
</evidence>
<evidence type="ECO:0000256" key="5">
    <source>
        <dbReference type="ARBA" id="ARBA00022723"/>
    </source>
</evidence>
<feature type="region of interest" description="Disordered" evidence="14">
    <location>
        <begin position="331"/>
        <end position="393"/>
    </location>
</feature>
<keyword evidence="19" id="KW-1185">Reference proteome</keyword>
<dbReference type="InterPro" id="IPR015152">
    <property type="entry name" value="Growth/epo_recpt_lig-bind"/>
</dbReference>
<evidence type="ECO:0000256" key="2">
    <source>
        <dbReference type="ARBA" id="ARBA00007885"/>
    </source>
</evidence>
<feature type="compositionally biased region" description="Basic and acidic residues" evidence="14">
    <location>
        <begin position="331"/>
        <end position="341"/>
    </location>
</feature>
<dbReference type="SUPFAM" id="SSF49265">
    <property type="entry name" value="Fibronectin type III"/>
    <property type="match status" value="2"/>
</dbReference>
<evidence type="ECO:0000256" key="15">
    <source>
        <dbReference type="SAM" id="Phobius"/>
    </source>
</evidence>
<dbReference type="RefSeq" id="XP_015231909.1">
    <property type="nucleotide sequence ID" value="XM_015376423.1"/>
</dbReference>
<evidence type="ECO:0000256" key="10">
    <source>
        <dbReference type="ARBA" id="ARBA00023136"/>
    </source>
</evidence>
<feature type="signal peptide" evidence="16">
    <location>
        <begin position="1"/>
        <end position="23"/>
    </location>
</feature>
<keyword evidence="4 15" id="KW-0812">Transmembrane</keyword>
<organism evidence="18 19">
    <name type="scientific">Cyprinodon variegatus</name>
    <name type="common">Sheepshead minnow</name>
    <dbReference type="NCBI Taxonomy" id="28743"/>
    <lineage>
        <taxon>Eukaryota</taxon>
        <taxon>Metazoa</taxon>
        <taxon>Chordata</taxon>
        <taxon>Craniata</taxon>
        <taxon>Vertebrata</taxon>
        <taxon>Euteleostomi</taxon>
        <taxon>Actinopterygii</taxon>
        <taxon>Neopterygii</taxon>
        <taxon>Teleostei</taxon>
        <taxon>Neoteleostei</taxon>
        <taxon>Acanthomorphata</taxon>
        <taxon>Ovalentaria</taxon>
        <taxon>Atherinomorphae</taxon>
        <taxon>Cyprinodontiformes</taxon>
        <taxon>Cyprinodontidae</taxon>
        <taxon>Cyprinodon</taxon>
    </lineage>
</organism>
<feature type="transmembrane region" description="Helical" evidence="15">
    <location>
        <begin position="236"/>
        <end position="256"/>
    </location>
</feature>
<dbReference type="GO" id="GO:0009897">
    <property type="term" value="C:external side of plasma membrane"/>
    <property type="evidence" value="ECO:0007669"/>
    <property type="project" value="TreeGrafter"/>
</dbReference>